<dbReference type="InterPro" id="IPR018626">
    <property type="entry name" value="LCHN/Anr2"/>
</dbReference>
<evidence type="ECO:0000313" key="3">
    <source>
        <dbReference type="EMBL" id="KAK5950827.1"/>
    </source>
</evidence>
<dbReference type="EMBL" id="JAKLMC020000024">
    <property type="protein sequence ID" value="KAK5950827.1"/>
    <property type="molecule type" value="Genomic_DNA"/>
</dbReference>
<keyword evidence="4" id="KW-1185">Reference proteome</keyword>
<feature type="region of interest" description="Disordered" evidence="1">
    <location>
        <begin position="312"/>
        <end position="389"/>
    </location>
</feature>
<evidence type="ECO:0000313" key="4">
    <source>
        <dbReference type="Proteomes" id="UP001316803"/>
    </source>
</evidence>
<name>A0AAN8IK50_9EURO</name>
<dbReference type="Pfam" id="PF09804">
    <property type="entry name" value="DENND11"/>
    <property type="match status" value="1"/>
</dbReference>
<accession>A0AAN8IK50</accession>
<dbReference type="PANTHER" id="PTHR28153">
    <property type="entry name" value="PROTEIN, PUTATIVE-RELATED"/>
    <property type="match status" value="1"/>
</dbReference>
<feature type="compositionally biased region" description="Polar residues" evidence="1">
    <location>
        <begin position="152"/>
        <end position="162"/>
    </location>
</feature>
<feature type="region of interest" description="Disordered" evidence="1">
    <location>
        <begin position="143"/>
        <end position="180"/>
    </location>
</feature>
<dbReference type="AlphaFoldDB" id="A0AAN8IK50"/>
<proteinExistence type="predicted"/>
<feature type="compositionally biased region" description="Basic and acidic residues" evidence="1">
    <location>
        <begin position="472"/>
        <end position="485"/>
    </location>
</feature>
<gene>
    <name evidence="3" type="ORF">OHC33_008210</name>
</gene>
<evidence type="ECO:0000256" key="1">
    <source>
        <dbReference type="SAM" id="MobiDB-lite"/>
    </source>
</evidence>
<feature type="domain" description="DUF4484" evidence="2">
    <location>
        <begin position="391"/>
        <end position="553"/>
    </location>
</feature>
<feature type="compositionally biased region" description="Polar residues" evidence="1">
    <location>
        <begin position="346"/>
        <end position="362"/>
    </location>
</feature>
<sequence>MAQASDRDMGSPPAEQALPAITALFLVTFDNRKGYTISWQECLDSIKLDGVVEFKSLPSGLHNVNEDLVYFVHDDHAGISAFLREDDEAAARNARMLSVGVLVPEAGRMGKSFLYAQELKELARTLINKPDDLSPLRRLWEKHKKSGDDSPDSPQEAPSTEGYQKLRAPSTTSLQTHATHRALPPHHPALAMPELLHVFGPLIFPLIRAALLQKRILILGEAPVETTCNFVYAISILSTISRSVGAHIPNFDPSKSSPRPLFNIGISDISTLETLEGPWIACTTDDVLTSKHHLFDLLVILPTASPLQKHKNGTYPKLINSSPDLSKQFPKQGLRATRRDARRITSLKNSLQPLPSGSSSNATDRHHEADDNASTTTTSSLSTINDHKETVEPTPWSVIAYTSLIWWASAGDRRSGLMEAEELANEQDEALLRDSTSEDGTTKEVAIVAYFHKLSSLVFEVLGGAVRRGGEGYRDDVDEEGRGEGQGDEQALLSRKDDGDEEVVEITEEDVRTMGLDVWSENDKKFVEDMVRLWWRRKAVVRAGSIECCGVRVL</sequence>
<dbReference type="InterPro" id="IPR053056">
    <property type="entry name" value="Lipid_Metab_Assoc_Protein"/>
</dbReference>
<dbReference type="PANTHER" id="PTHR28153:SF1">
    <property type="entry name" value="DUF4484 DOMAIN-CONTAINING PROTEIN"/>
    <property type="match status" value="1"/>
</dbReference>
<evidence type="ECO:0000259" key="2">
    <source>
        <dbReference type="Pfam" id="PF14831"/>
    </source>
</evidence>
<dbReference type="GO" id="GO:0005811">
    <property type="term" value="C:lipid droplet"/>
    <property type="evidence" value="ECO:0007669"/>
    <property type="project" value="TreeGrafter"/>
</dbReference>
<reference evidence="3 4" key="1">
    <citation type="submission" date="2022-12" db="EMBL/GenBank/DDBJ databases">
        <title>Genomic features and morphological characterization of a novel Knufia sp. strain isolated from spacecraft assembly facility.</title>
        <authorList>
            <person name="Teixeira M."/>
            <person name="Chander A.M."/>
            <person name="Stajich J.E."/>
            <person name="Venkateswaran K."/>
        </authorList>
    </citation>
    <scope>NUCLEOTIDE SEQUENCE [LARGE SCALE GENOMIC DNA]</scope>
    <source>
        <strain evidence="3 4">FJI-L2-BK-P2</strain>
    </source>
</reference>
<dbReference type="Proteomes" id="UP001316803">
    <property type="component" value="Unassembled WGS sequence"/>
</dbReference>
<dbReference type="Pfam" id="PF14831">
    <property type="entry name" value="DUF4484"/>
    <property type="match status" value="1"/>
</dbReference>
<dbReference type="InterPro" id="IPR028115">
    <property type="entry name" value="DUF4484"/>
</dbReference>
<feature type="compositionally biased region" description="Low complexity" evidence="1">
    <location>
        <begin position="374"/>
        <end position="383"/>
    </location>
</feature>
<feature type="region of interest" description="Disordered" evidence="1">
    <location>
        <begin position="472"/>
        <end position="499"/>
    </location>
</feature>
<comment type="caution">
    <text evidence="3">The sequence shown here is derived from an EMBL/GenBank/DDBJ whole genome shotgun (WGS) entry which is preliminary data.</text>
</comment>
<protein>
    <recommendedName>
        <fullName evidence="2">DUF4484 domain-containing protein</fullName>
    </recommendedName>
</protein>
<organism evidence="3 4">
    <name type="scientific">Knufia fluminis</name>
    <dbReference type="NCBI Taxonomy" id="191047"/>
    <lineage>
        <taxon>Eukaryota</taxon>
        <taxon>Fungi</taxon>
        <taxon>Dikarya</taxon>
        <taxon>Ascomycota</taxon>
        <taxon>Pezizomycotina</taxon>
        <taxon>Eurotiomycetes</taxon>
        <taxon>Chaetothyriomycetidae</taxon>
        <taxon>Chaetothyriales</taxon>
        <taxon>Trichomeriaceae</taxon>
        <taxon>Knufia</taxon>
    </lineage>
</organism>